<dbReference type="InterPro" id="IPR050630">
    <property type="entry name" value="WD_repeat_EMAP"/>
</dbReference>
<dbReference type="GO" id="GO:0005874">
    <property type="term" value="C:microtubule"/>
    <property type="evidence" value="ECO:0007669"/>
    <property type="project" value="UniProtKB-KW"/>
</dbReference>
<keyword evidence="5" id="KW-0493">Microtubule</keyword>
<evidence type="ECO:0000256" key="1">
    <source>
        <dbReference type="ARBA" id="ARBA00004245"/>
    </source>
</evidence>
<dbReference type="SMART" id="SM00320">
    <property type="entry name" value="WD40"/>
    <property type="match status" value="11"/>
</dbReference>
<dbReference type="CDD" id="cd21948">
    <property type="entry name" value="TD_EMAP2"/>
    <property type="match status" value="1"/>
</dbReference>
<dbReference type="FunFam" id="2.130.10.10:FF:000005">
    <property type="entry name" value="Putative echinoderm microtubule-associated protein-like 1"/>
    <property type="match status" value="1"/>
</dbReference>
<evidence type="ECO:0000256" key="8">
    <source>
        <dbReference type="PROSITE-ProRule" id="PRU00221"/>
    </source>
</evidence>
<dbReference type="GO" id="GO:0008017">
    <property type="term" value="F:microtubule binding"/>
    <property type="evidence" value="ECO:0007669"/>
    <property type="project" value="TreeGrafter"/>
</dbReference>
<feature type="repeat" description="WD" evidence="8">
    <location>
        <begin position="658"/>
        <end position="699"/>
    </location>
</feature>
<dbReference type="SUPFAM" id="SSF50978">
    <property type="entry name" value="WD40 repeat-like"/>
    <property type="match status" value="2"/>
</dbReference>
<dbReference type="FunFam" id="2.130.10.10:FF:000011">
    <property type="entry name" value="Echinoderm microtubule-associated protein-like 2 isoform 1"/>
    <property type="match status" value="1"/>
</dbReference>
<accession>A0A6J2VKK0</accession>
<feature type="repeat" description="WD" evidence="8">
    <location>
        <begin position="770"/>
        <end position="805"/>
    </location>
</feature>
<reference evidence="14" key="1">
    <citation type="submission" date="2025-08" db="UniProtKB">
        <authorList>
            <consortium name="RefSeq"/>
        </authorList>
    </citation>
    <scope>IDENTIFICATION</scope>
</reference>
<feature type="compositionally biased region" description="Basic and acidic residues" evidence="10">
    <location>
        <begin position="137"/>
        <end position="148"/>
    </location>
</feature>
<evidence type="ECO:0000259" key="12">
    <source>
        <dbReference type="Pfam" id="PF23414"/>
    </source>
</evidence>
<dbReference type="GO" id="GO:0072686">
    <property type="term" value="C:mitotic spindle"/>
    <property type="evidence" value="ECO:0007669"/>
    <property type="project" value="TreeGrafter"/>
</dbReference>
<comment type="similarity">
    <text evidence="2">Belongs to the WD repeat EMAP family.</text>
</comment>
<dbReference type="PROSITE" id="PS50294">
    <property type="entry name" value="WD_REPEATS_REGION"/>
    <property type="match status" value="3"/>
</dbReference>
<dbReference type="InParanoid" id="A0A6J2VKK0"/>
<dbReference type="InterPro" id="IPR055442">
    <property type="entry name" value="Beta-prop_EML-like_2nd"/>
</dbReference>
<dbReference type="CTD" id="24139"/>
<keyword evidence="3" id="KW-0963">Cytoplasm</keyword>
<feature type="repeat" description="WD" evidence="8">
    <location>
        <begin position="446"/>
        <end position="478"/>
    </location>
</feature>
<dbReference type="PANTHER" id="PTHR13720:SF50">
    <property type="entry name" value="ECHINODERM MICROTUBULE-ASSOCIATED PROTEIN-LIKE 2"/>
    <property type="match status" value="1"/>
</dbReference>
<keyword evidence="9" id="KW-0175">Coiled coil</keyword>
<feature type="region of interest" description="Disordered" evidence="10">
    <location>
        <begin position="134"/>
        <end position="161"/>
    </location>
</feature>
<evidence type="ECO:0000256" key="6">
    <source>
        <dbReference type="ARBA" id="ARBA00022737"/>
    </source>
</evidence>
<proteinExistence type="inferred from homology"/>
<dbReference type="GO" id="GO:0000226">
    <property type="term" value="P:microtubule cytoskeleton organization"/>
    <property type="evidence" value="ECO:0007669"/>
    <property type="project" value="TreeGrafter"/>
</dbReference>
<evidence type="ECO:0000313" key="14">
    <source>
        <dbReference type="RefSeq" id="XP_030632427.1"/>
    </source>
</evidence>
<evidence type="ECO:0000256" key="9">
    <source>
        <dbReference type="SAM" id="Coils"/>
    </source>
</evidence>
<dbReference type="InterPro" id="IPR001680">
    <property type="entry name" value="WD40_rpt"/>
</dbReference>
<evidence type="ECO:0000259" key="11">
    <source>
        <dbReference type="Pfam" id="PF23409"/>
    </source>
</evidence>
<dbReference type="Proteomes" id="UP000504632">
    <property type="component" value="Chromosome 6"/>
</dbReference>
<keyword evidence="6" id="KW-0677">Repeat</keyword>
<dbReference type="Pfam" id="PF23409">
    <property type="entry name" value="Beta-prop_EML"/>
    <property type="match status" value="1"/>
</dbReference>
<evidence type="ECO:0000256" key="7">
    <source>
        <dbReference type="ARBA" id="ARBA00023212"/>
    </source>
</evidence>
<keyword evidence="7" id="KW-0206">Cytoskeleton</keyword>
<organism evidence="13 14">
    <name type="scientific">Chanos chanos</name>
    <name type="common">Milkfish</name>
    <name type="synonym">Mugil chanos</name>
    <dbReference type="NCBI Taxonomy" id="29144"/>
    <lineage>
        <taxon>Eukaryota</taxon>
        <taxon>Metazoa</taxon>
        <taxon>Chordata</taxon>
        <taxon>Craniata</taxon>
        <taxon>Vertebrata</taxon>
        <taxon>Euteleostomi</taxon>
        <taxon>Actinopterygii</taxon>
        <taxon>Neopterygii</taxon>
        <taxon>Teleostei</taxon>
        <taxon>Ostariophysi</taxon>
        <taxon>Gonorynchiformes</taxon>
        <taxon>Chanidae</taxon>
        <taxon>Chanos</taxon>
    </lineage>
</organism>
<dbReference type="InterPro" id="IPR055439">
    <property type="entry name" value="Beta-prop_EML_1st"/>
</dbReference>
<keyword evidence="4 8" id="KW-0853">WD repeat</keyword>
<gene>
    <name evidence="14" type="primary">eml2</name>
</gene>
<dbReference type="InterPro" id="IPR015943">
    <property type="entry name" value="WD40/YVTN_repeat-like_dom_sf"/>
</dbReference>
<dbReference type="PROSITE" id="PS50082">
    <property type="entry name" value="WD_REPEATS_2"/>
    <property type="match status" value="4"/>
</dbReference>
<dbReference type="InterPro" id="IPR011047">
    <property type="entry name" value="Quinoprotein_ADH-like_sf"/>
</dbReference>
<dbReference type="InterPro" id="IPR036322">
    <property type="entry name" value="WD40_repeat_dom_sf"/>
</dbReference>
<evidence type="ECO:0000256" key="3">
    <source>
        <dbReference type="ARBA" id="ARBA00022490"/>
    </source>
</evidence>
<evidence type="ECO:0000256" key="2">
    <source>
        <dbReference type="ARBA" id="ARBA00006489"/>
    </source>
</evidence>
<evidence type="ECO:0000256" key="4">
    <source>
        <dbReference type="ARBA" id="ARBA00022574"/>
    </source>
</evidence>
<evidence type="ECO:0000256" key="10">
    <source>
        <dbReference type="SAM" id="MobiDB-lite"/>
    </source>
</evidence>
<dbReference type="Gene3D" id="2.130.10.10">
    <property type="entry name" value="YVTN repeat-like/Quinoprotein amine dehydrogenase"/>
    <property type="match status" value="2"/>
</dbReference>
<dbReference type="Pfam" id="PF03451">
    <property type="entry name" value="HELP"/>
    <property type="match status" value="1"/>
</dbReference>
<evidence type="ECO:0000256" key="5">
    <source>
        <dbReference type="ARBA" id="ARBA00022701"/>
    </source>
</evidence>
<dbReference type="PANTHER" id="PTHR13720">
    <property type="entry name" value="WD-40 REPEAT PROTEIN"/>
    <property type="match status" value="1"/>
</dbReference>
<dbReference type="AlphaFoldDB" id="A0A6J2VKK0"/>
<feature type="repeat" description="WD" evidence="8">
    <location>
        <begin position="529"/>
        <end position="570"/>
    </location>
</feature>
<dbReference type="RefSeq" id="XP_030632427.1">
    <property type="nucleotide sequence ID" value="XM_030776567.1"/>
</dbReference>
<keyword evidence="13" id="KW-1185">Reference proteome</keyword>
<name>A0A6J2VKK0_CHACN</name>
<dbReference type="OrthoDB" id="47802at2759"/>
<evidence type="ECO:0000313" key="13">
    <source>
        <dbReference type="Proteomes" id="UP000504632"/>
    </source>
</evidence>
<feature type="domain" description="EML-like second beta-propeller" evidence="12">
    <location>
        <begin position="536"/>
        <end position="803"/>
    </location>
</feature>
<dbReference type="SUPFAM" id="SSF50998">
    <property type="entry name" value="Quinoprotein alcohol dehydrogenase-like"/>
    <property type="match status" value="1"/>
</dbReference>
<dbReference type="Pfam" id="PF23414">
    <property type="entry name" value="Beta-prop_EML_2"/>
    <property type="match status" value="1"/>
</dbReference>
<comment type="subcellular location">
    <subcellularLocation>
        <location evidence="1">Cytoplasm</location>
        <location evidence="1">Cytoskeleton</location>
    </subcellularLocation>
</comment>
<feature type="domain" description="EML-like first beta-propeller" evidence="11">
    <location>
        <begin position="253"/>
        <end position="519"/>
    </location>
</feature>
<dbReference type="InterPro" id="IPR005108">
    <property type="entry name" value="HELP"/>
</dbReference>
<protein>
    <submittedName>
        <fullName evidence="14">Echinoderm microtubule-associated protein-like 2</fullName>
    </submittedName>
</protein>
<feature type="coiled-coil region" evidence="9">
    <location>
        <begin position="39"/>
        <end position="66"/>
    </location>
</feature>
<sequence length="805" mass="88558">MTERIASCGNLYDNSSLLLRYCNDDNVSAGSGMEMDDRLSHLEQRVQLQEDEIQLLKAALADALRRLGSCEELTQGAGRKAAPTKVRQLLQALPSKPLTNGYVQHKRLGGFPSSPSSPKKEVLMSIKRKSMSTERLSTVKKEMADSRSRTTSSSSSVCSKRDGKTKECTFSAEDGYVRMFLRGRPVTMHIPDQLRDSYSLDHKVVLPDRKLKLQWVYGYRGRDCRSNLYLLPTGEIVYFNASVVVLYNVEEQQQRHYLGHNDDVKCIAIHPDMVTIATGQVAGTSKDGKQLPPHVRVWDSVSLNTLHVIGMGVFDRAVTCVAFSKSNGGAYLCAVDDANDHILSVWDWQKEKQLADVKCSNDSVLGAAFHPMDANLIVTCGKSHLNFWTVEGNTLTKRQGLFEKHEKPKYVLCIAFAENGDAITGDSSGNIYIWGKGGNRITQVVAGAHEGGIFSLCVLKDGTLVSGGGKDRRVVLWDHEYHKQNEMEVPEAHGPVRCLTEGRQDELFVGTTRNAILQGFFSGTLNVIVQGHTDELWGLDVHPSTEQFITCGQDKQVHLWDTSSHQPVWSKTIEDPGRSVGFHPSGAVLAVGTMTGRWLVLDAATRDLVSIHTDGNEIISVIKYSPDGAYLAVGSHDNFVYLYAVTENGRKYSRVGKCSGHSSFVTHLDWSTDSQYIVTNSGDYEILFWDASSGKHVTSMDVVRNLEWATSTCVLGFSVFGIWPDGADGTDINAVCRSHGGALLASADDFGKVHLFSNPCSQPRALSHAYAGHSSHVTNVAFLHDDSHLISTGGKDTSILQWVVV</sequence>
<dbReference type="GeneID" id="115813889"/>